<keyword evidence="1" id="KW-0812">Transmembrane</keyword>
<keyword evidence="1" id="KW-0472">Membrane</keyword>
<reference evidence="2 3" key="1">
    <citation type="submission" date="2015-12" db="EMBL/GenBank/DDBJ databases">
        <title>The genome of Folsomia candida.</title>
        <authorList>
            <person name="Faddeeva A."/>
            <person name="Derks M.F."/>
            <person name="Anvar Y."/>
            <person name="Smit S."/>
            <person name="Van Straalen N."/>
            <person name="Roelofs D."/>
        </authorList>
    </citation>
    <scope>NUCLEOTIDE SEQUENCE [LARGE SCALE GENOMIC DNA]</scope>
    <source>
        <strain evidence="2 3">VU population</strain>
        <tissue evidence="2">Whole body</tissue>
    </source>
</reference>
<dbReference type="Proteomes" id="UP000198287">
    <property type="component" value="Unassembled WGS sequence"/>
</dbReference>
<dbReference type="EMBL" id="LNIX01000010">
    <property type="protein sequence ID" value="OXA49800.1"/>
    <property type="molecule type" value="Genomic_DNA"/>
</dbReference>
<keyword evidence="1" id="KW-1133">Transmembrane helix</keyword>
<organism evidence="2 3">
    <name type="scientific">Folsomia candida</name>
    <name type="common">Springtail</name>
    <dbReference type="NCBI Taxonomy" id="158441"/>
    <lineage>
        <taxon>Eukaryota</taxon>
        <taxon>Metazoa</taxon>
        <taxon>Ecdysozoa</taxon>
        <taxon>Arthropoda</taxon>
        <taxon>Hexapoda</taxon>
        <taxon>Collembola</taxon>
        <taxon>Entomobryomorpha</taxon>
        <taxon>Isotomoidea</taxon>
        <taxon>Isotomidae</taxon>
        <taxon>Proisotominae</taxon>
        <taxon>Folsomia</taxon>
    </lineage>
</organism>
<feature type="transmembrane region" description="Helical" evidence="1">
    <location>
        <begin position="368"/>
        <end position="389"/>
    </location>
</feature>
<sequence>MGVEFASSARNAGCIDMDHIISKFQPNRRVTLYTIALTVQCKTAEYASIPYLLARSEYCQVQIIYDKIGDDVLQPVCSSNFHPLTLIQYYFPGNVTLRQPWNSLWMSIATNYFKQSKSDYFSHQNVYTILVSAIQKSKLNKIFEYPRISSLATDPLLDNFGILLLARNRTFNLCVQRVGTWSEKISTMECKQSENGNIVTLFENLLSSPILWKLDSLSDIGIEVVFSLYKKFINISSYEAFCPWSFVLANIFEEAGYSLEINKTAINDEIVRCGKSVLISKAVEMGLKFDEMSRKYFWRKFYKGKDILNYVLVGWTFAGEGNSKVPQYFQSLYESGIQGRLDLEVAMRKHSRHSEYTILKLEDDPVRLGGTIMTLFMLCGILISATMLVG</sequence>
<dbReference type="STRING" id="158441.A0A226DXL6"/>
<name>A0A226DXL6_FOLCA</name>
<proteinExistence type="predicted"/>
<keyword evidence="3" id="KW-1185">Reference proteome</keyword>
<protein>
    <submittedName>
        <fullName evidence="2">Uncharacterized protein</fullName>
    </submittedName>
</protein>
<evidence type="ECO:0000313" key="2">
    <source>
        <dbReference type="EMBL" id="OXA49800.1"/>
    </source>
</evidence>
<dbReference type="AlphaFoldDB" id="A0A226DXL6"/>
<gene>
    <name evidence="2" type="ORF">Fcan01_15573</name>
</gene>
<evidence type="ECO:0000313" key="3">
    <source>
        <dbReference type="Proteomes" id="UP000198287"/>
    </source>
</evidence>
<comment type="caution">
    <text evidence="2">The sequence shown here is derived from an EMBL/GenBank/DDBJ whole genome shotgun (WGS) entry which is preliminary data.</text>
</comment>
<accession>A0A226DXL6</accession>
<evidence type="ECO:0000256" key="1">
    <source>
        <dbReference type="SAM" id="Phobius"/>
    </source>
</evidence>